<name>A0A9D2SH89_9FIRM</name>
<organism evidence="2 3">
    <name type="scientific">Candidatus Enterocloster excrementipullorum</name>
    <dbReference type="NCBI Taxonomy" id="2838559"/>
    <lineage>
        <taxon>Bacteria</taxon>
        <taxon>Bacillati</taxon>
        <taxon>Bacillota</taxon>
        <taxon>Clostridia</taxon>
        <taxon>Lachnospirales</taxon>
        <taxon>Lachnospiraceae</taxon>
        <taxon>Enterocloster</taxon>
    </lineage>
</organism>
<protein>
    <recommendedName>
        <fullName evidence="4">V-type ATP synthase subunit E</fullName>
    </recommendedName>
</protein>
<evidence type="ECO:0000313" key="2">
    <source>
        <dbReference type="EMBL" id="HJC05154.1"/>
    </source>
</evidence>
<feature type="coiled-coil region" evidence="1">
    <location>
        <begin position="25"/>
        <end position="63"/>
    </location>
</feature>
<dbReference type="Gene3D" id="1.20.5.2950">
    <property type="match status" value="1"/>
</dbReference>
<keyword evidence="1" id="KW-0175">Coiled coil</keyword>
<dbReference type="EMBL" id="DWWT01000012">
    <property type="protein sequence ID" value="HJC05154.1"/>
    <property type="molecule type" value="Genomic_DNA"/>
</dbReference>
<comment type="caution">
    <text evidence="2">The sequence shown here is derived from an EMBL/GenBank/DDBJ whole genome shotgun (WGS) entry which is preliminary data.</text>
</comment>
<reference evidence="2" key="1">
    <citation type="journal article" date="2021" name="PeerJ">
        <title>Extensive microbial diversity within the chicken gut microbiome revealed by metagenomics and culture.</title>
        <authorList>
            <person name="Gilroy R."/>
            <person name="Ravi A."/>
            <person name="Getino M."/>
            <person name="Pursley I."/>
            <person name="Horton D.L."/>
            <person name="Alikhan N.F."/>
            <person name="Baker D."/>
            <person name="Gharbi K."/>
            <person name="Hall N."/>
            <person name="Watson M."/>
            <person name="Adriaenssens E.M."/>
            <person name="Foster-Nyarko E."/>
            <person name="Jarju S."/>
            <person name="Secka A."/>
            <person name="Antonio M."/>
            <person name="Oren A."/>
            <person name="Chaudhuri R.R."/>
            <person name="La Ragione R."/>
            <person name="Hildebrand F."/>
            <person name="Pallen M.J."/>
        </authorList>
    </citation>
    <scope>NUCLEOTIDE SEQUENCE</scope>
    <source>
        <strain evidence="2">CHK180-15479</strain>
    </source>
</reference>
<dbReference type="AlphaFoldDB" id="A0A9D2SH89"/>
<evidence type="ECO:0008006" key="4">
    <source>
        <dbReference type="Google" id="ProtNLM"/>
    </source>
</evidence>
<proteinExistence type="predicted"/>
<sequence length="204" mass="22310">MEIQLQELIDQIKNDGVKAAETEAASILESAKAEAEKIISDAKAEAEKMMLEAKAENERFARASEDSIRQAGRNLLISFRESVAKELNVIVGDNVKEALTSDSLPRLILAAVENWTKDTEAEDISVLIGSKELASIEAELLAGLKEKMCAGVTLKANDNFGEGFRISVHNGQAYYDYSEEAVTELLSAYLTPKLISLMKEAENV</sequence>
<evidence type="ECO:0000313" key="3">
    <source>
        <dbReference type="Proteomes" id="UP000823910"/>
    </source>
</evidence>
<gene>
    <name evidence="2" type="ORF">H9704_03230</name>
</gene>
<accession>A0A9D2SH89</accession>
<evidence type="ECO:0000256" key="1">
    <source>
        <dbReference type="SAM" id="Coils"/>
    </source>
</evidence>
<dbReference type="Proteomes" id="UP000823910">
    <property type="component" value="Unassembled WGS sequence"/>
</dbReference>
<reference evidence="2" key="2">
    <citation type="submission" date="2021-04" db="EMBL/GenBank/DDBJ databases">
        <authorList>
            <person name="Gilroy R."/>
        </authorList>
    </citation>
    <scope>NUCLEOTIDE SEQUENCE</scope>
    <source>
        <strain evidence="2">CHK180-15479</strain>
    </source>
</reference>